<dbReference type="GO" id="GO:0009967">
    <property type="term" value="P:positive regulation of signal transduction"/>
    <property type="evidence" value="ECO:0007669"/>
    <property type="project" value="UniProtKB-ARBA"/>
</dbReference>
<feature type="region of interest" description="Disordered" evidence="4">
    <location>
        <begin position="1"/>
        <end position="65"/>
    </location>
</feature>
<keyword evidence="1" id="KW-0677">Repeat</keyword>
<name>A0A7S1K4I0_9ALVE</name>
<feature type="domain" description="RRM" evidence="5">
    <location>
        <begin position="261"/>
        <end position="339"/>
    </location>
</feature>
<feature type="domain" description="RRM" evidence="5">
    <location>
        <begin position="165"/>
        <end position="244"/>
    </location>
</feature>
<dbReference type="GO" id="GO:0003729">
    <property type="term" value="F:mRNA binding"/>
    <property type="evidence" value="ECO:0007669"/>
    <property type="project" value="UniProtKB-ARBA"/>
</dbReference>
<feature type="region of interest" description="Disordered" evidence="4">
    <location>
        <begin position="77"/>
        <end position="135"/>
    </location>
</feature>
<dbReference type="PANTHER" id="PTHR24012">
    <property type="entry name" value="RNA BINDING PROTEIN"/>
    <property type="match status" value="1"/>
</dbReference>
<dbReference type="PROSITE" id="PS50102">
    <property type="entry name" value="RRM"/>
    <property type="match status" value="3"/>
</dbReference>
<dbReference type="GO" id="GO:0010629">
    <property type="term" value="P:negative regulation of gene expression"/>
    <property type="evidence" value="ECO:0007669"/>
    <property type="project" value="UniProtKB-ARBA"/>
</dbReference>
<dbReference type="CDD" id="cd12362">
    <property type="entry name" value="RRM3_CELF1-6"/>
    <property type="match status" value="1"/>
</dbReference>
<dbReference type="Pfam" id="PF00076">
    <property type="entry name" value="RRM_1"/>
    <property type="match status" value="3"/>
</dbReference>
<dbReference type="InterPro" id="IPR012677">
    <property type="entry name" value="Nucleotide-bd_a/b_plait_sf"/>
</dbReference>
<gene>
    <name evidence="6" type="ORF">VBRA1451_LOCUS17447</name>
</gene>
<dbReference type="SMART" id="SM00360">
    <property type="entry name" value="RRM"/>
    <property type="match status" value="3"/>
</dbReference>
<feature type="compositionally biased region" description="Basic and acidic residues" evidence="4">
    <location>
        <begin position="26"/>
        <end position="36"/>
    </location>
</feature>
<sequence length="661" mass="69030">MDMPNGTSGHHHTDVDPAKSQEVTLTDEKSPDRPKDAVSAPSSTETPLTRPQSNNGHGEGEHPPALDVTAVQPHVTSDTTAGFSAAPPAALTQGFSPPVSNFSPPPVTGGFSDRPPTHTGFSDAPPAGYAGAGGVQSGFPDAPGAGALASIVTGGKDFRRELNDRNVFVFHLPLEWKEHDLQREFGVYGNVISTKIVCRPDGASRGYGFVCYDNPISAQRAINAMDGQPAGLQGRKLKVSLKKSPEESIQQAMQVGENRQCSLFVFHIPTEWTESDLATQFTPYGHVTSVRVMTTPEGVSRGFGFVNYDNPDAAQRAIQGMNGHLVSNGKRLKVSLKTQSSAVGGGGGGSVNGGSASSVSSGVMSQYGGGMPMPMYPPAASSPSPQVTTSPPGCTIFIFYIPSEWDDNTLKQHFSHFGRIVSATIQKDEDGRGRGFGFVGFDNPMSAVSAIQGMNGFAVGGNKRLKVSIKKGEERYAGQLPTVTASGANASPLGGFSQAYGPNPYAAAAAAYGTPGQAPVAGQGAAGTAAYAPYTQLATAAQQQQLMTQVPPAAFGAPDQYSYSAAQLAQMQQYGLGGFPQMAMTNPAAAQQHGYAPANYASGGTPTAATGRAATYRPNPTPPRVQPASIPTYPDHPAYSRPPAHHLHHHSYPPPETIGMH</sequence>
<evidence type="ECO:0000256" key="4">
    <source>
        <dbReference type="SAM" id="MobiDB-lite"/>
    </source>
</evidence>
<evidence type="ECO:0000313" key="6">
    <source>
        <dbReference type="EMBL" id="CAD9062377.1"/>
    </source>
</evidence>
<proteinExistence type="predicted"/>
<evidence type="ECO:0000256" key="2">
    <source>
        <dbReference type="ARBA" id="ARBA00022884"/>
    </source>
</evidence>
<evidence type="ECO:0000256" key="3">
    <source>
        <dbReference type="PROSITE-ProRule" id="PRU00176"/>
    </source>
</evidence>
<dbReference type="InterPro" id="IPR000504">
    <property type="entry name" value="RRM_dom"/>
</dbReference>
<evidence type="ECO:0000256" key="1">
    <source>
        <dbReference type="ARBA" id="ARBA00022737"/>
    </source>
</evidence>
<protein>
    <recommendedName>
        <fullName evidence="5">RRM domain-containing protein</fullName>
    </recommendedName>
</protein>
<feature type="compositionally biased region" description="Pro residues" evidence="4">
    <location>
        <begin position="652"/>
        <end position="661"/>
    </location>
</feature>
<organism evidence="6">
    <name type="scientific">Vitrella brassicaformis</name>
    <dbReference type="NCBI Taxonomy" id="1169539"/>
    <lineage>
        <taxon>Eukaryota</taxon>
        <taxon>Sar</taxon>
        <taxon>Alveolata</taxon>
        <taxon>Colpodellida</taxon>
        <taxon>Vitrellaceae</taxon>
        <taxon>Vitrella</taxon>
    </lineage>
</organism>
<evidence type="ECO:0000259" key="5">
    <source>
        <dbReference type="PROSITE" id="PS50102"/>
    </source>
</evidence>
<keyword evidence="2 3" id="KW-0694">RNA-binding</keyword>
<dbReference type="GO" id="GO:0005737">
    <property type="term" value="C:cytoplasm"/>
    <property type="evidence" value="ECO:0007669"/>
    <property type="project" value="UniProtKB-ARBA"/>
</dbReference>
<accession>A0A7S1K4I0</accession>
<dbReference type="EMBL" id="HBGB01029795">
    <property type="protein sequence ID" value="CAD9062377.1"/>
    <property type="molecule type" value="Transcribed_RNA"/>
</dbReference>
<feature type="compositionally biased region" description="Polar residues" evidence="4">
    <location>
        <begin position="40"/>
        <end position="56"/>
    </location>
</feature>
<dbReference type="FunFam" id="3.30.70.330:FF:000383">
    <property type="entry name" value="Sex lethal, isoform D"/>
    <property type="match status" value="1"/>
</dbReference>
<dbReference type="Gene3D" id="3.30.70.330">
    <property type="match status" value="3"/>
</dbReference>
<feature type="compositionally biased region" description="Low complexity" evidence="4">
    <location>
        <begin position="603"/>
        <end position="615"/>
    </location>
</feature>
<feature type="region of interest" description="Disordered" evidence="4">
    <location>
        <begin position="601"/>
        <end position="661"/>
    </location>
</feature>
<feature type="domain" description="RRM" evidence="5">
    <location>
        <begin position="394"/>
        <end position="472"/>
    </location>
</feature>
<dbReference type="InterPro" id="IPR035979">
    <property type="entry name" value="RBD_domain_sf"/>
</dbReference>
<dbReference type="AlphaFoldDB" id="A0A7S1K4I0"/>
<reference evidence="6" key="1">
    <citation type="submission" date="2021-01" db="EMBL/GenBank/DDBJ databases">
        <authorList>
            <person name="Corre E."/>
            <person name="Pelletier E."/>
            <person name="Niang G."/>
            <person name="Scheremetjew M."/>
            <person name="Finn R."/>
            <person name="Kale V."/>
            <person name="Holt S."/>
            <person name="Cochrane G."/>
            <person name="Meng A."/>
            <person name="Brown T."/>
            <person name="Cohen L."/>
        </authorList>
    </citation>
    <scope>NUCLEOTIDE SEQUENCE</scope>
    <source>
        <strain evidence="6">CCMP3346</strain>
    </source>
</reference>
<dbReference type="SUPFAM" id="SSF54928">
    <property type="entry name" value="RNA-binding domain, RBD"/>
    <property type="match status" value="2"/>
</dbReference>